<dbReference type="GO" id="GO:0003700">
    <property type="term" value="F:DNA-binding transcription factor activity"/>
    <property type="evidence" value="ECO:0007669"/>
    <property type="project" value="TreeGrafter"/>
</dbReference>
<evidence type="ECO:0000256" key="3">
    <source>
        <dbReference type="ARBA" id="ARBA00023163"/>
    </source>
</evidence>
<evidence type="ECO:0000256" key="2">
    <source>
        <dbReference type="ARBA" id="ARBA00023125"/>
    </source>
</evidence>
<dbReference type="InterPro" id="IPR041669">
    <property type="entry name" value="TetR_C_15"/>
</dbReference>
<dbReference type="PRINTS" id="PR00455">
    <property type="entry name" value="HTHTETR"/>
</dbReference>
<dbReference type="Pfam" id="PF17918">
    <property type="entry name" value="TetR_C_15"/>
    <property type="match status" value="1"/>
</dbReference>
<dbReference type="InterPro" id="IPR050109">
    <property type="entry name" value="HTH-type_TetR-like_transc_reg"/>
</dbReference>
<dbReference type="PROSITE" id="PS50977">
    <property type="entry name" value="HTH_TETR_2"/>
    <property type="match status" value="1"/>
</dbReference>
<accession>A0A2C9ERU0</accession>
<dbReference type="HOGENOM" id="CLU_069356_46_2_6"/>
<keyword evidence="1" id="KW-0805">Transcription regulation</keyword>
<reference evidence="8" key="1">
    <citation type="journal article" date="2014" name="Genome Announc.">
        <title>Full-genome sequence of the plant growth-promoting bacterium Pseudomonas protegens CHA0.</title>
        <authorList>
            <person name="Jousset A."/>
            <person name="Schuldes J."/>
            <person name="Keel C."/>
            <person name="Maurhofer M."/>
            <person name="Daniel R."/>
            <person name="Scheu S."/>
            <person name="Thuermer A."/>
        </authorList>
    </citation>
    <scope>NUCLEOTIDE SEQUENCE [LARGE SCALE GENOMIC DNA]</scope>
    <source>
        <strain evidence="8">DSM 19095 / LMG 27888 / CFBP 6595 / CHA0</strain>
    </source>
</reference>
<keyword evidence="3" id="KW-0804">Transcription</keyword>
<dbReference type="SUPFAM" id="SSF46689">
    <property type="entry name" value="Homeodomain-like"/>
    <property type="match status" value="1"/>
</dbReference>
<dbReference type="InterPro" id="IPR001647">
    <property type="entry name" value="HTH_TetR"/>
</dbReference>
<dbReference type="Pfam" id="PF00440">
    <property type="entry name" value="TetR_N"/>
    <property type="match status" value="1"/>
</dbReference>
<keyword evidence="2 4" id="KW-0238">DNA-binding</keyword>
<evidence type="ECO:0000259" key="6">
    <source>
        <dbReference type="PROSITE" id="PS50977"/>
    </source>
</evidence>
<dbReference type="PANTHER" id="PTHR30055">
    <property type="entry name" value="HTH-TYPE TRANSCRIPTIONAL REGULATOR RUTR"/>
    <property type="match status" value="1"/>
</dbReference>
<protein>
    <submittedName>
        <fullName evidence="7">Transcriptional regulator, TetR family</fullName>
    </submittedName>
</protein>
<dbReference type="AlphaFoldDB" id="A0A2C9ERU0"/>
<feature type="DNA-binding region" description="H-T-H motif" evidence="4">
    <location>
        <begin position="44"/>
        <end position="63"/>
    </location>
</feature>
<evidence type="ECO:0000256" key="5">
    <source>
        <dbReference type="SAM" id="MobiDB-lite"/>
    </source>
</evidence>
<sequence length="215" mass="23603">MTESIPSPAAPHRAPKQSRGHERVMAILDACARLLPSQGAANLTMHGIARLAGTSIGSLYHFFSDKQQVLEALGQRHIEALSTITSDLLAVAPQVWTGSSGRQVIERMVLPILEYLEQHPDLLLMINPGFAMGQLQALDLRLQIKSVYRQVLALRLPQASDAEREAYAMAMLGLPIGLFHLALEHPEFKSQLLLEEVPRALEAYLAAIEGRHPAP</sequence>
<feature type="domain" description="HTH tetR-type" evidence="6">
    <location>
        <begin position="21"/>
        <end position="81"/>
    </location>
</feature>
<dbReference type="InterPro" id="IPR009057">
    <property type="entry name" value="Homeodomain-like_sf"/>
</dbReference>
<feature type="region of interest" description="Disordered" evidence="5">
    <location>
        <begin position="1"/>
        <end position="20"/>
    </location>
</feature>
<evidence type="ECO:0000256" key="1">
    <source>
        <dbReference type="ARBA" id="ARBA00023015"/>
    </source>
</evidence>
<name>A0A2C9ERU0_PSEPH</name>
<dbReference type="PANTHER" id="PTHR30055:SF234">
    <property type="entry name" value="HTH-TYPE TRANSCRIPTIONAL REGULATOR BETI"/>
    <property type="match status" value="1"/>
</dbReference>
<dbReference type="GeneID" id="57477634"/>
<dbReference type="KEGG" id="pprc:PFLCHA0_c46290"/>
<gene>
    <name evidence="7" type="ORF">PFLCHA0_c46290</name>
</gene>
<dbReference type="GO" id="GO:0000976">
    <property type="term" value="F:transcription cis-regulatory region binding"/>
    <property type="evidence" value="ECO:0007669"/>
    <property type="project" value="TreeGrafter"/>
</dbReference>
<dbReference type="Proteomes" id="UP000013940">
    <property type="component" value="Chromosome"/>
</dbReference>
<evidence type="ECO:0000256" key="4">
    <source>
        <dbReference type="PROSITE-ProRule" id="PRU00335"/>
    </source>
</evidence>
<proteinExistence type="predicted"/>
<organism evidence="7 8">
    <name type="scientific">Pseudomonas protegens (strain DSM 19095 / LMG 27888 / CFBP 6595 / CHA0)</name>
    <dbReference type="NCBI Taxonomy" id="1124983"/>
    <lineage>
        <taxon>Bacteria</taxon>
        <taxon>Pseudomonadati</taxon>
        <taxon>Pseudomonadota</taxon>
        <taxon>Gammaproteobacteria</taxon>
        <taxon>Pseudomonadales</taxon>
        <taxon>Pseudomonadaceae</taxon>
        <taxon>Pseudomonas</taxon>
    </lineage>
</organism>
<evidence type="ECO:0000313" key="7">
    <source>
        <dbReference type="EMBL" id="AGL86380.1"/>
    </source>
</evidence>
<dbReference type="Gene3D" id="1.10.357.10">
    <property type="entry name" value="Tetracycline Repressor, domain 2"/>
    <property type="match status" value="1"/>
</dbReference>
<evidence type="ECO:0000313" key="8">
    <source>
        <dbReference type="Proteomes" id="UP000013940"/>
    </source>
</evidence>
<dbReference type="RefSeq" id="WP_015636708.1">
    <property type="nucleotide sequence ID" value="NC_021237.1"/>
</dbReference>
<dbReference type="EMBL" id="CP003190">
    <property type="protein sequence ID" value="AGL86380.1"/>
    <property type="molecule type" value="Genomic_DNA"/>
</dbReference>
<dbReference type="eggNOG" id="COG1309">
    <property type="taxonomic scope" value="Bacteria"/>
</dbReference>